<feature type="chain" id="PRO_5001654911" description="Long chronological lifespan protein 2" evidence="4">
    <location>
        <begin position="25"/>
        <end position="106"/>
    </location>
</feature>
<dbReference type="EMBL" id="CBTN010000006">
    <property type="protein sequence ID" value="CDH50359.1"/>
    <property type="molecule type" value="Genomic_DNA"/>
</dbReference>
<comment type="caution">
    <text evidence="5">The sequence shown here is derived from an EMBL/GenBank/DDBJ whole genome shotgun (WGS) entry which is preliminary data.</text>
</comment>
<feature type="signal peptide" evidence="4">
    <location>
        <begin position="1"/>
        <end position="24"/>
    </location>
</feature>
<evidence type="ECO:0000256" key="3">
    <source>
        <dbReference type="ARBA" id="ARBA00022729"/>
    </source>
</evidence>
<protein>
    <recommendedName>
        <fullName evidence="2">Long chronological lifespan protein 2</fullName>
    </recommendedName>
</protein>
<evidence type="ECO:0000256" key="1">
    <source>
        <dbReference type="ARBA" id="ARBA00010545"/>
    </source>
</evidence>
<dbReference type="Proteomes" id="UP000027586">
    <property type="component" value="Unassembled WGS sequence"/>
</dbReference>
<dbReference type="STRING" id="1263082.A0A068RK27"/>
<dbReference type="VEuPathDB" id="FungiDB:LCOR_02072.1"/>
<keyword evidence="6" id="KW-1185">Reference proteome</keyword>
<dbReference type="OrthoDB" id="2234316at2759"/>
<evidence type="ECO:0000256" key="2">
    <source>
        <dbReference type="ARBA" id="ARBA00018534"/>
    </source>
</evidence>
<sequence length="106" mass="11867">MRLLTLALSTLFLTTTTFAPGTHASLDFKAMLFGNNQDEENVDFGFPAASRHRRPPVDCEQYVCQDTLACVAHPIDCPCPYTHDSKCMNDDWYTCVRGSCDQLSLD</sequence>
<evidence type="ECO:0000256" key="4">
    <source>
        <dbReference type="SAM" id="SignalP"/>
    </source>
</evidence>
<dbReference type="InterPro" id="IPR034543">
    <property type="entry name" value="LCL2"/>
</dbReference>
<evidence type="ECO:0000313" key="5">
    <source>
        <dbReference type="EMBL" id="CDH50359.1"/>
    </source>
</evidence>
<organism evidence="5 6">
    <name type="scientific">Lichtheimia corymbifera JMRC:FSU:9682</name>
    <dbReference type="NCBI Taxonomy" id="1263082"/>
    <lineage>
        <taxon>Eukaryota</taxon>
        <taxon>Fungi</taxon>
        <taxon>Fungi incertae sedis</taxon>
        <taxon>Mucoromycota</taxon>
        <taxon>Mucoromycotina</taxon>
        <taxon>Mucoromycetes</taxon>
        <taxon>Mucorales</taxon>
        <taxon>Lichtheimiaceae</taxon>
        <taxon>Lichtheimia</taxon>
    </lineage>
</organism>
<keyword evidence="3 4" id="KW-0732">Signal</keyword>
<dbReference type="PANTHER" id="PTHR38425">
    <property type="entry name" value="LONG CHRONOLOGICAL LIFESPAN PROTEIN 2"/>
    <property type="match status" value="1"/>
</dbReference>
<dbReference type="AlphaFoldDB" id="A0A068RK27"/>
<evidence type="ECO:0000313" key="6">
    <source>
        <dbReference type="Proteomes" id="UP000027586"/>
    </source>
</evidence>
<comment type="similarity">
    <text evidence="1">Belongs to the LCL2 family.</text>
</comment>
<name>A0A068RK27_9FUNG</name>
<accession>A0A068RK27</accession>
<dbReference type="PANTHER" id="PTHR38425:SF1">
    <property type="entry name" value="LONG CHRONOLOGICAL LIFESPAN PROTEIN 2"/>
    <property type="match status" value="1"/>
</dbReference>
<proteinExistence type="inferred from homology"/>
<dbReference type="GO" id="GO:0036503">
    <property type="term" value="P:ERAD pathway"/>
    <property type="evidence" value="ECO:0007669"/>
    <property type="project" value="TreeGrafter"/>
</dbReference>
<reference evidence="5" key="1">
    <citation type="submission" date="2013-08" db="EMBL/GenBank/DDBJ databases">
        <title>Gene expansion shapes genome architecture in the human pathogen Lichtheimia corymbifera: an evolutionary genomics analysis in the ancient terrestrial Mucorales (Mucoromycotina).</title>
        <authorList>
            <person name="Schwartze V.U."/>
            <person name="Winter S."/>
            <person name="Shelest E."/>
            <person name="Marcet-Houben M."/>
            <person name="Horn F."/>
            <person name="Wehner S."/>
            <person name="Hoffmann K."/>
            <person name="Riege K."/>
            <person name="Sammeth M."/>
            <person name="Nowrousian M."/>
            <person name="Valiante V."/>
            <person name="Linde J."/>
            <person name="Jacobsen I.D."/>
            <person name="Marz M."/>
            <person name="Brakhage A.A."/>
            <person name="Gabaldon T."/>
            <person name="Bocker S."/>
            <person name="Voigt K."/>
        </authorList>
    </citation>
    <scope>NUCLEOTIDE SEQUENCE [LARGE SCALE GENOMIC DNA]</scope>
    <source>
        <strain evidence="5">FSU 9682</strain>
    </source>
</reference>
<gene>
    <name evidence="5" type="ORF">LCOR_02072.1</name>
</gene>